<reference evidence="2" key="2">
    <citation type="submission" date="2022-11" db="EMBL/GenBank/DDBJ databases">
        <authorList>
            <person name="Johnson J.D."/>
        </authorList>
    </citation>
    <scope>NUCLEOTIDE SEQUENCE</scope>
    <source>
        <strain evidence="2">E37</strain>
    </source>
</reference>
<protein>
    <submittedName>
        <fullName evidence="2">Uncharacterized protein</fullName>
    </submittedName>
</protein>
<gene>
    <name evidence="2" type="ORF">OQG81_03445</name>
</gene>
<name>A0AA47INC1_STRMC</name>
<dbReference type="AlphaFoldDB" id="A0AA47INC1"/>
<feature type="compositionally biased region" description="Basic and acidic residues" evidence="1">
    <location>
        <begin position="11"/>
        <end position="27"/>
    </location>
</feature>
<evidence type="ECO:0000313" key="2">
    <source>
        <dbReference type="EMBL" id="WAK63925.1"/>
    </source>
</evidence>
<dbReference type="Gene3D" id="2.60.40.740">
    <property type="match status" value="1"/>
</dbReference>
<accession>A0AA47INC1</accession>
<reference evidence="2" key="1">
    <citation type="submission" date="2022-11" db="EMBL/GenBank/DDBJ databases">
        <title>Streptococcus macedonicus and Acinetobacter baumannii: co-inhabitants of the cheese production environment.</title>
        <authorList>
            <person name="Johnson J."/>
        </authorList>
    </citation>
    <scope>NUCLEOTIDE SEQUENCE</scope>
    <source>
        <strain evidence="2">E37</strain>
    </source>
</reference>
<organism evidence="2 3">
    <name type="scientific">Streptococcus macedonicus</name>
    <name type="common">Streptococcus gallolyticus macedonicus</name>
    <dbReference type="NCBI Taxonomy" id="59310"/>
    <lineage>
        <taxon>Bacteria</taxon>
        <taxon>Bacillati</taxon>
        <taxon>Bacillota</taxon>
        <taxon>Bacilli</taxon>
        <taxon>Lactobacillales</taxon>
        <taxon>Streptococcaceae</taxon>
        <taxon>Streptococcus</taxon>
    </lineage>
</organism>
<proteinExistence type="predicted"/>
<feature type="region of interest" description="Disordered" evidence="1">
    <location>
        <begin position="1"/>
        <end position="27"/>
    </location>
</feature>
<sequence>MTTSLTSSPMVEKDRANSDGVDMDGKTAVKGDVLTDTLDVSNLYANLNDW</sequence>
<dbReference type="Proteomes" id="UP001156410">
    <property type="component" value="Chromosome"/>
</dbReference>
<evidence type="ECO:0000256" key="1">
    <source>
        <dbReference type="SAM" id="MobiDB-lite"/>
    </source>
</evidence>
<evidence type="ECO:0000313" key="3">
    <source>
        <dbReference type="Proteomes" id="UP001156410"/>
    </source>
</evidence>
<dbReference type="EMBL" id="CP113440">
    <property type="protein sequence ID" value="WAK63925.1"/>
    <property type="molecule type" value="Genomic_DNA"/>
</dbReference>
<dbReference type="RefSeq" id="WP_269441556.1">
    <property type="nucleotide sequence ID" value="NZ_CP113440.1"/>
</dbReference>